<name>A0A368VI89_9BACL</name>
<dbReference type="RefSeq" id="WP_114384281.1">
    <property type="nucleotide sequence ID" value="NZ_QPJD01000043.1"/>
</dbReference>
<evidence type="ECO:0000313" key="2">
    <source>
        <dbReference type="Proteomes" id="UP000252415"/>
    </source>
</evidence>
<dbReference type="Proteomes" id="UP000252415">
    <property type="component" value="Unassembled WGS sequence"/>
</dbReference>
<protein>
    <recommendedName>
        <fullName evidence="3">HEAT repeat protein</fullName>
    </recommendedName>
</protein>
<proteinExistence type="predicted"/>
<comment type="caution">
    <text evidence="1">The sequence shown here is derived from an EMBL/GenBank/DDBJ whole genome shotgun (WGS) entry which is preliminary data.</text>
</comment>
<accession>A0A368VI89</accession>
<keyword evidence="2" id="KW-1185">Reference proteome</keyword>
<organism evidence="1 2">
    <name type="scientific">Paenibacillus prosopidis</name>
    <dbReference type="NCBI Taxonomy" id="630520"/>
    <lineage>
        <taxon>Bacteria</taxon>
        <taxon>Bacillati</taxon>
        <taxon>Bacillota</taxon>
        <taxon>Bacilli</taxon>
        <taxon>Bacillales</taxon>
        <taxon>Paenibacillaceae</taxon>
        <taxon>Paenibacillus</taxon>
    </lineage>
</organism>
<reference evidence="1 2" key="1">
    <citation type="submission" date="2018-07" db="EMBL/GenBank/DDBJ databases">
        <title>Genomic Encyclopedia of Type Strains, Phase III (KMG-III): the genomes of soil and plant-associated and newly described type strains.</title>
        <authorList>
            <person name="Whitman W."/>
        </authorList>
    </citation>
    <scope>NUCLEOTIDE SEQUENCE [LARGE SCALE GENOMIC DNA]</scope>
    <source>
        <strain evidence="1 2">CECT 7506</strain>
    </source>
</reference>
<sequence>MIPTTKRLINLIKSSPNIDSSIVSSYTNVIGKYGELEDAIGLFKLFIEAPSDYNRILLLQPIMKHGDLQLAQEIYDYCFYQKDLREGMPCEVLHVLGYLGYTKCTETLVSLITSDNWQIAKDAILGLLHLPCNDYESQIKSIIDCSFGKSLFGEFVPALSYKISSSSMVSRLFEWGDRSASTDCNSGIILGIALFGADHKYIIKNILWNQNWEAHGRGTGTCIWSYIAMQHVELTFRELIQDIKILQNEVISKKDLRYRLDVLSELLECKLTFNNQPIRFTLTNNESIVDIYRDLFDWSNEDKDDSIIGIISNILEQEVEILNKYYHIREKLEMKIEHIIEVDHLVGYSEKSRSIS</sequence>
<evidence type="ECO:0000313" key="1">
    <source>
        <dbReference type="EMBL" id="RCW40079.1"/>
    </source>
</evidence>
<dbReference type="AlphaFoldDB" id="A0A368VI89"/>
<gene>
    <name evidence="1" type="ORF">DFP97_1431</name>
</gene>
<evidence type="ECO:0008006" key="3">
    <source>
        <dbReference type="Google" id="ProtNLM"/>
    </source>
</evidence>
<dbReference type="OrthoDB" id="4020068at2"/>
<dbReference type="EMBL" id="QPJD01000043">
    <property type="protein sequence ID" value="RCW40079.1"/>
    <property type="molecule type" value="Genomic_DNA"/>
</dbReference>